<sequence length="118" mass="12784">MIPPDWIAHHRADDDELLGYLRPEDDGFVPVTVFGYPLGERGDRDGAAETLDSRGLSYLAEPWLLRAADGSERRVAIIEASPERVVVSGADYAFALAVGANVGEPIELAVPTDRLRPA</sequence>
<evidence type="ECO:0000313" key="1">
    <source>
        <dbReference type="EMBL" id="NYI70243.1"/>
    </source>
</evidence>
<reference evidence="1 2" key="1">
    <citation type="submission" date="2020-07" db="EMBL/GenBank/DDBJ databases">
        <title>Sequencing the genomes of 1000 actinobacteria strains.</title>
        <authorList>
            <person name="Klenk H.-P."/>
        </authorList>
    </citation>
    <scope>NUCLEOTIDE SEQUENCE [LARGE SCALE GENOMIC DNA]</scope>
    <source>
        <strain evidence="1 2">DSM 103164</strain>
    </source>
</reference>
<keyword evidence="2" id="KW-1185">Reference proteome</keyword>
<protein>
    <submittedName>
        <fullName evidence="1">Uncharacterized protein</fullName>
    </submittedName>
</protein>
<name>A0A7Z0D7I9_9ACTN</name>
<dbReference type="EMBL" id="JACBZS010000001">
    <property type="protein sequence ID" value="NYI70243.1"/>
    <property type="molecule type" value="Genomic_DNA"/>
</dbReference>
<dbReference type="AlphaFoldDB" id="A0A7Z0D7I9"/>
<dbReference type="RefSeq" id="WP_179444221.1">
    <property type="nucleotide sequence ID" value="NZ_JACBZS010000001.1"/>
</dbReference>
<dbReference type="Proteomes" id="UP000527616">
    <property type="component" value="Unassembled WGS sequence"/>
</dbReference>
<proteinExistence type="predicted"/>
<gene>
    <name evidence="1" type="ORF">GGQ54_000803</name>
</gene>
<evidence type="ECO:0000313" key="2">
    <source>
        <dbReference type="Proteomes" id="UP000527616"/>
    </source>
</evidence>
<organism evidence="1 2">
    <name type="scientific">Naumannella cuiyingiana</name>
    <dbReference type="NCBI Taxonomy" id="1347891"/>
    <lineage>
        <taxon>Bacteria</taxon>
        <taxon>Bacillati</taxon>
        <taxon>Actinomycetota</taxon>
        <taxon>Actinomycetes</taxon>
        <taxon>Propionibacteriales</taxon>
        <taxon>Propionibacteriaceae</taxon>
        <taxon>Naumannella</taxon>
    </lineage>
</organism>
<comment type="caution">
    <text evidence="1">The sequence shown here is derived from an EMBL/GenBank/DDBJ whole genome shotgun (WGS) entry which is preliminary data.</text>
</comment>
<accession>A0A7Z0D7I9</accession>